<evidence type="ECO:0000256" key="1">
    <source>
        <dbReference type="ARBA" id="ARBA00004123"/>
    </source>
</evidence>
<keyword evidence="6" id="KW-1185">Reference proteome</keyword>
<feature type="compositionally biased region" description="Polar residues" evidence="3">
    <location>
        <begin position="1"/>
        <end position="11"/>
    </location>
</feature>
<evidence type="ECO:0000313" key="5">
    <source>
        <dbReference type="EMBL" id="CBX91499.1"/>
    </source>
</evidence>
<dbReference type="STRING" id="985895.E4ZJ68"/>
<evidence type="ECO:0000256" key="2">
    <source>
        <dbReference type="ARBA" id="ARBA00023242"/>
    </source>
</evidence>
<sequence>MAQPHLVQSGSMLHVPTPMSMNTFTTAPKRRREGACDECAQRKRKCDQQKPKCSECLKHNRHCALQTFKTWDGQGSFAGTRHTSKVKTRKRSDKRPRNSLSIQIPVDSSNSTETRPTVQVSEEISAIAANSETPVSRVQNSVTKLPTSALNISDYADIENTIDLGMVCTELSEEFSESTACVPLLLEKGPVERQFTNSPLNSTLPLSNYGHVFFQSPVFADAYQEGSALWGHFVINVTKWFLCCGPNDISRGADFQDPYTVALPQLAMESPTLRLAALALSASQYTAGGSSSKSMEQLALSMGFEAYQNIAARKFSLSDDRRQSLILVVAAAFLLLLDPTTYSSVLSISREAAAFVTATRDPSSEHDDVGLSANLQLFRWVDLCAQCSLIKFVPLSTPYVHGLLELDEWELNLSLPANTKKSIIHPMWSFSRRYINPLIKLARLIRVKLNEGNFAHDQTDNLRLDNQIEELEQILLDAREADLKDMAEHTDHSAEILHLNTAICSAVELLFYTRLKDVAWTTPFVRCQVKIIYDNISHIPPDKPTSLGVIFPLYCAGLEAVDMEARDAISARLRSLPGYWSFREGRIVASLLHVWDIRDQYPGDTWTAWACKEYQVNYCDSNHFRILVTHEAFATANIMATTKIAPVIWINGFPGCGKLTIASIMKTLHGDMILLDNHKLIDPVGAKFQQSHPDYQKERYLYRQHIFKEHVSDTTTLSQVVVFASKTSFPTANNTSFIVQDYQSNNELGQKLVTEYLEAARQAGQPFKPVYITCDVDKNIKRIAALERVNTSTKKLTDPELLRDFRSRCELFQFDRCSGLTLDTTNTAPKEVARELLQFIKGDN</sequence>
<gene>
    <name evidence="5" type="ORF">LEMA_P070070.1</name>
</gene>
<accession>E4ZJ68</accession>
<dbReference type="PANTHER" id="PTHR37534:SF46">
    <property type="entry name" value="ZN(II)2CYS6 TRANSCRIPTION FACTOR (EUROFUNG)"/>
    <property type="match status" value="1"/>
</dbReference>
<keyword evidence="2" id="KW-0539">Nucleus</keyword>
<dbReference type="InterPro" id="IPR027417">
    <property type="entry name" value="P-loop_NTPase"/>
</dbReference>
<evidence type="ECO:0000256" key="3">
    <source>
        <dbReference type="SAM" id="MobiDB-lite"/>
    </source>
</evidence>
<dbReference type="GO" id="GO:0000981">
    <property type="term" value="F:DNA-binding transcription factor activity, RNA polymerase II-specific"/>
    <property type="evidence" value="ECO:0007669"/>
    <property type="project" value="InterPro"/>
</dbReference>
<name>E4ZJ68_LEPMJ</name>
<dbReference type="EMBL" id="FP929072">
    <property type="protein sequence ID" value="CBX91499.1"/>
    <property type="molecule type" value="Genomic_DNA"/>
</dbReference>
<dbReference type="Pfam" id="PF00172">
    <property type="entry name" value="Zn_clus"/>
    <property type="match status" value="1"/>
</dbReference>
<proteinExistence type="predicted"/>
<dbReference type="SUPFAM" id="SSF57701">
    <property type="entry name" value="Zn2/Cys6 DNA-binding domain"/>
    <property type="match status" value="1"/>
</dbReference>
<dbReference type="AlphaFoldDB" id="E4ZJ68"/>
<dbReference type="Pfam" id="PF11951">
    <property type="entry name" value="Fungal_trans_2"/>
    <property type="match status" value="1"/>
</dbReference>
<dbReference type="HOGENOM" id="CLU_337398_0_0_1"/>
<dbReference type="InterPro" id="IPR036864">
    <property type="entry name" value="Zn2-C6_fun-type_DNA-bd_sf"/>
</dbReference>
<dbReference type="Proteomes" id="UP000002668">
    <property type="component" value="Genome"/>
</dbReference>
<evidence type="ECO:0000313" key="6">
    <source>
        <dbReference type="Proteomes" id="UP000002668"/>
    </source>
</evidence>
<dbReference type="PROSITE" id="PS00463">
    <property type="entry name" value="ZN2_CY6_FUNGAL_1"/>
    <property type="match status" value="1"/>
</dbReference>
<dbReference type="SUPFAM" id="SSF52540">
    <property type="entry name" value="P-loop containing nucleoside triphosphate hydrolases"/>
    <property type="match status" value="1"/>
</dbReference>
<comment type="subcellular location">
    <subcellularLocation>
        <location evidence="1">Nucleus</location>
    </subcellularLocation>
</comment>
<organism evidence="6">
    <name type="scientific">Leptosphaeria maculans (strain JN3 / isolate v23.1.3 / race Av1-4-5-6-7-8)</name>
    <name type="common">Blackleg fungus</name>
    <name type="synonym">Phoma lingam</name>
    <dbReference type="NCBI Taxonomy" id="985895"/>
    <lineage>
        <taxon>Eukaryota</taxon>
        <taxon>Fungi</taxon>
        <taxon>Dikarya</taxon>
        <taxon>Ascomycota</taxon>
        <taxon>Pezizomycotina</taxon>
        <taxon>Dothideomycetes</taxon>
        <taxon>Pleosporomycetidae</taxon>
        <taxon>Pleosporales</taxon>
        <taxon>Pleosporineae</taxon>
        <taxon>Leptosphaeriaceae</taxon>
        <taxon>Plenodomus</taxon>
        <taxon>Plenodomus lingam/Leptosphaeria maculans species complex</taxon>
    </lineage>
</organism>
<evidence type="ECO:0000259" key="4">
    <source>
        <dbReference type="PROSITE" id="PS50048"/>
    </source>
</evidence>
<dbReference type="OrthoDB" id="5426988at2759"/>
<dbReference type="PROSITE" id="PS50048">
    <property type="entry name" value="ZN2_CY6_FUNGAL_2"/>
    <property type="match status" value="1"/>
</dbReference>
<dbReference type="CDD" id="cd00067">
    <property type="entry name" value="GAL4"/>
    <property type="match status" value="1"/>
</dbReference>
<dbReference type="PANTHER" id="PTHR37534">
    <property type="entry name" value="TRANSCRIPTIONAL ACTIVATOR PROTEIN UGA3"/>
    <property type="match status" value="1"/>
</dbReference>
<feature type="domain" description="Zn(2)-C6 fungal-type" evidence="4">
    <location>
        <begin position="35"/>
        <end position="65"/>
    </location>
</feature>
<feature type="compositionally biased region" description="Basic residues" evidence="3">
    <location>
        <begin position="82"/>
        <end position="94"/>
    </location>
</feature>
<dbReference type="GO" id="GO:0005634">
    <property type="term" value="C:nucleus"/>
    <property type="evidence" value="ECO:0007669"/>
    <property type="project" value="UniProtKB-SubCell"/>
</dbReference>
<dbReference type="InterPro" id="IPR001138">
    <property type="entry name" value="Zn2Cys6_DnaBD"/>
</dbReference>
<dbReference type="VEuPathDB" id="FungiDB:LEMA_P070070.1"/>
<feature type="compositionally biased region" description="Polar residues" evidence="3">
    <location>
        <begin position="98"/>
        <end position="117"/>
    </location>
</feature>
<protein>
    <recommendedName>
        <fullName evidence="4">Zn(2)-C6 fungal-type domain-containing protein</fullName>
    </recommendedName>
</protein>
<dbReference type="SMART" id="SM00066">
    <property type="entry name" value="GAL4"/>
    <property type="match status" value="1"/>
</dbReference>
<dbReference type="eggNOG" id="ENOG502SD2T">
    <property type="taxonomic scope" value="Eukaryota"/>
</dbReference>
<feature type="region of interest" description="Disordered" evidence="3">
    <location>
        <begin position="1"/>
        <end position="24"/>
    </location>
</feature>
<dbReference type="InParanoid" id="E4ZJ68"/>
<reference evidence="6" key="1">
    <citation type="journal article" date="2011" name="Nat. Commun.">
        <title>Effector diversification within compartments of the Leptosphaeria maculans genome affected by Repeat-Induced Point mutations.</title>
        <authorList>
            <person name="Rouxel T."/>
            <person name="Grandaubert J."/>
            <person name="Hane J.K."/>
            <person name="Hoede C."/>
            <person name="van de Wouw A.P."/>
            <person name="Couloux A."/>
            <person name="Dominguez V."/>
            <person name="Anthouard V."/>
            <person name="Bally P."/>
            <person name="Bourras S."/>
            <person name="Cozijnsen A.J."/>
            <person name="Ciuffetti L.M."/>
            <person name="Degrave A."/>
            <person name="Dilmaghani A."/>
            <person name="Duret L."/>
            <person name="Fudal I."/>
            <person name="Goodwin S.B."/>
            <person name="Gout L."/>
            <person name="Glaser N."/>
            <person name="Linglin J."/>
            <person name="Kema G.H.J."/>
            <person name="Lapalu N."/>
            <person name="Lawrence C.B."/>
            <person name="May K."/>
            <person name="Meyer M."/>
            <person name="Ollivier B."/>
            <person name="Poulain J."/>
            <person name="Schoch C.L."/>
            <person name="Simon A."/>
            <person name="Spatafora J.W."/>
            <person name="Stachowiak A."/>
            <person name="Turgeon B.G."/>
            <person name="Tyler B.M."/>
            <person name="Vincent D."/>
            <person name="Weissenbach J."/>
            <person name="Amselem J."/>
            <person name="Quesneville H."/>
            <person name="Oliver R.P."/>
            <person name="Wincker P."/>
            <person name="Balesdent M.-H."/>
            <person name="Howlett B.J."/>
        </authorList>
    </citation>
    <scope>NUCLEOTIDE SEQUENCE [LARGE SCALE GENOMIC DNA]</scope>
    <source>
        <strain evidence="6">JN3 / isolate v23.1.3 / race Av1-4-5-6-7-8</strain>
    </source>
</reference>
<dbReference type="GO" id="GO:0008270">
    <property type="term" value="F:zinc ion binding"/>
    <property type="evidence" value="ECO:0007669"/>
    <property type="project" value="InterPro"/>
</dbReference>
<dbReference type="OMA" id="ANWISHP"/>
<dbReference type="Gene3D" id="3.40.50.300">
    <property type="entry name" value="P-loop containing nucleotide triphosphate hydrolases"/>
    <property type="match status" value="1"/>
</dbReference>
<dbReference type="Gene3D" id="4.10.240.10">
    <property type="entry name" value="Zn(2)-C6 fungal-type DNA-binding domain"/>
    <property type="match status" value="1"/>
</dbReference>
<feature type="region of interest" description="Disordered" evidence="3">
    <location>
        <begin position="74"/>
        <end position="117"/>
    </location>
</feature>
<dbReference type="InterPro" id="IPR021858">
    <property type="entry name" value="Fun_TF"/>
</dbReference>